<name>A0A654EWS2_ARATH</name>
<dbReference type="OrthoDB" id="1928532at2759"/>
<evidence type="ECO:0000313" key="2">
    <source>
        <dbReference type="EMBL" id="VYS53719.1"/>
    </source>
</evidence>
<dbReference type="Proteomes" id="UP000426265">
    <property type="component" value="Unassembled WGS sequence"/>
</dbReference>
<accession>A0A5S9X1V9</accession>
<sequence>MAAIGIASRSATFMRSINRTATARNLISSRARPSVPNPNFTSPRFNTSSRIEGSVPRLLRRELSTQQPFHSTIAAACLVSKLPSDVTSPEGCGLDHVDVASPELGCGKIHDYYLHRLLLESYLVPEPEVDGWLIIPEIVLC</sequence>
<dbReference type="EMBL" id="CACSHJ010000088">
    <property type="protein sequence ID" value="CAA0372607.1"/>
    <property type="molecule type" value="Genomic_DNA"/>
</dbReference>
<gene>
    <name evidence="2" type="ORF">AN1_LOCUS9177</name>
    <name evidence="1" type="ORF">C24_LOCUS9027</name>
</gene>
<proteinExistence type="predicted"/>
<evidence type="ECO:0000313" key="3">
    <source>
        <dbReference type="Proteomes" id="UP000426265"/>
    </source>
</evidence>
<dbReference type="ExpressionAtlas" id="A0A654EWS2">
    <property type="expression patterns" value="baseline and differential"/>
</dbReference>
<dbReference type="EMBL" id="CACRSJ010000105">
    <property type="protein sequence ID" value="VYS53719.1"/>
    <property type="molecule type" value="Genomic_DNA"/>
</dbReference>
<accession>A0A654EWS2</accession>
<reference evidence="2 3" key="1">
    <citation type="submission" date="2019-11" db="EMBL/GenBank/DDBJ databases">
        <authorList>
            <person name="Jiao W.-B."/>
            <person name="Schneeberger K."/>
        </authorList>
    </citation>
    <scope>NUCLEOTIDE SEQUENCE [LARGE SCALE GENOMIC DNA]</scope>
    <source>
        <strain evidence="3">cv. An-1</strain>
        <strain evidence="4">cv. C24</strain>
    </source>
</reference>
<protein>
    <submittedName>
        <fullName evidence="2">Uncharacterized protein</fullName>
    </submittedName>
</protein>
<evidence type="ECO:0000313" key="4">
    <source>
        <dbReference type="Proteomes" id="UP000434276"/>
    </source>
</evidence>
<organism evidence="2 3">
    <name type="scientific">Arabidopsis thaliana</name>
    <name type="common">Mouse-ear cress</name>
    <dbReference type="NCBI Taxonomy" id="3702"/>
    <lineage>
        <taxon>Eukaryota</taxon>
        <taxon>Viridiplantae</taxon>
        <taxon>Streptophyta</taxon>
        <taxon>Embryophyta</taxon>
        <taxon>Tracheophyta</taxon>
        <taxon>Spermatophyta</taxon>
        <taxon>Magnoliopsida</taxon>
        <taxon>eudicotyledons</taxon>
        <taxon>Gunneridae</taxon>
        <taxon>Pentapetalae</taxon>
        <taxon>rosids</taxon>
        <taxon>malvids</taxon>
        <taxon>Brassicales</taxon>
        <taxon>Brassicaceae</taxon>
        <taxon>Camelineae</taxon>
        <taxon>Arabidopsis</taxon>
    </lineage>
</organism>
<dbReference type="AlphaFoldDB" id="A0A654EWS2"/>
<evidence type="ECO:0000313" key="1">
    <source>
        <dbReference type="EMBL" id="CAA0372607.1"/>
    </source>
</evidence>
<dbReference type="Proteomes" id="UP000434276">
    <property type="component" value="Unassembled WGS sequence"/>
</dbReference>